<dbReference type="EMBL" id="KB743252">
    <property type="protein sequence ID" value="EOA99989.1"/>
    <property type="molecule type" value="Genomic_DNA"/>
</dbReference>
<proteinExistence type="predicted"/>
<keyword evidence="2" id="KW-1185">Reference proteome</keyword>
<dbReference type="Proteomes" id="UP000296049">
    <property type="component" value="Unassembled WGS sequence"/>
</dbReference>
<reference evidence="2" key="1">
    <citation type="journal article" date="2013" name="Nat. Genet.">
        <title>The duck genome and transcriptome provide insight into an avian influenza virus reservoir species.</title>
        <authorList>
            <person name="Huang Y."/>
            <person name="Li Y."/>
            <person name="Burt D.W."/>
            <person name="Chen H."/>
            <person name="Zhang Y."/>
            <person name="Qian W."/>
            <person name="Kim H."/>
            <person name="Gan S."/>
            <person name="Zhao Y."/>
            <person name="Li J."/>
            <person name="Yi K."/>
            <person name="Feng H."/>
            <person name="Zhu P."/>
            <person name="Li B."/>
            <person name="Liu Q."/>
            <person name="Fairley S."/>
            <person name="Magor K.E."/>
            <person name="Du Z."/>
            <person name="Hu X."/>
            <person name="Goodman L."/>
            <person name="Tafer H."/>
            <person name="Vignal A."/>
            <person name="Lee T."/>
            <person name="Kim K.W."/>
            <person name="Sheng Z."/>
            <person name="An Y."/>
            <person name="Searle S."/>
            <person name="Herrero J."/>
            <person name="Groenen M.A."/>
            <person name="Crooijmans R.P."/>
            <person name="Faraut T."/>
            <person name="Cai Q."/>
            <person name="Webster R.G."/>
            <person name="Aldridge J.R."/>
            <person name="Warren W.C."/>
            <person name="Bartschat S."/>
            <person name="Kehr S."/>
            <person name="Marz M."/>
            <person name="Stadler P.F."/>
            <person name="Smith J."/>
            <person name="Kraus R.H."/>
            <person name="Zhao Y."/>
            <person name="Ren L."/>
            <person name="Fei J."/>
            <person name="Morisson M."/>
            <person name="Kaiser P."/>
            <person name="Griffin D.K."/>
            <person name="Rao M."/>
            <person name="Pitel F."/>
            <person name="Wang J."/>
            <person name="Li N."/>
        </authorList>
    </citation>
    <scope>NUCLEOTIDE SEQUENCE [LARGE SCALE GENOMIC DNA]</scope>
</reference>
<accession>R0LEP0</accession>
<name>R0LEP0_ANAPL</name>
<sequence>MQTRIQQEGEHGSSQDYLFALYSQALVSGRSPSICFVPVIVNFALECHVGLPAGTWRMRTMWIPVLLFTPWDPCSPDGLAWCSLANICTHPTGTPYLQIPPVTSMGPLLTCYIYLELGPSAHQLVQVRTCQLFCTPCTSSYGKVQTQPQHLAPGTQAVTHGPASVADSACKQMV</sequence>
<evidence type="ECO:0000313" key="1">
    <source>
        <dbReference type="EMBL" id="EOA99989.1"/>
    </source>
</evidence>
<organism evidence="1 2">
    <name type="scientific">Anas platyrhynchos</name>
    <name type="common">Mallard</name>
    <name type="synonym">Anas boschas</name>
    <dbReference type="NCBI Taxonomy" id="8839"/>
    <lineage>
        <taxon>Eukaryota</taxon>
        <taxon>Metazoa</taxon>
        <taxon>Chordata</taxon>
        <taxon>Craniata</taxon>
        <taxon>Vertebrata</taxon>
        <taxon>Euteleostomi</taxon>
        <taxon>Archelosauria</taxon>
        <taxon>Archosauria</taxon>
        <taxon>Dinosauria</taxon>
        <taxon>Saurischia</taxon>
        <taxon>Theropoda</taxon>
        <taxon>Coelurosauria</taxon>
        <taxon>Aves</taxon>
        <taxon>Neognathae</taxon>
        <taxon>Galloanserae</taxon>
        <taxon>Anseriformes</taxon>
        <taxon>Anatidae</taxon>
        <taxon>Anatinae</taxon>
        <taxon>Anas</taxon>
    </lineage>
</organism>
<protein>
    <submittedName>
        <fullName evidence="1">Uncharacterized protein</fullName>
    </submittedName>
</protein>
<gene>
    <name evidence="1" type="ORF">Anapl_09696</name>
</gene>
<evidence type="ECO:0000313" key="2">
    <source>
        <dbReference type="Proteomes" id="UP000296049"/>
    </source>
</evidence>
<dbReference type="AlphaFoldDB" id="R0LEP0"/>